<reference evidence="2" key="1">
    <citation type="submission" date="2020-07" db="EMBL/GenBank/DDBJ databases">
        <title>Complete genome sequencing of Clostridia bacterium strain 12CBH8.</title>
        <authorList>
            <person name="Sakamoto M."/>
            <person name="Murakami T."/>
            <person name="Mori H."/>
        </authorList>
    </citation>
    <scope>NUCLEOTIDE SEQUENCE [LARGE SCALE GENOMIC DNA]</scope>
    <source>
        <strain evidence="2">12CBH8</strain>
    </source>
</reference>
<dbReference type="KEGG" id="sman:C12CBH8_05300"/>
<dbReference type="AlphaFoldDB" id="A0A7I8CZG7"/>
<protein>
    <submittedName>
        <fullName evidence="1">Uncharacterized protein</fullName>
    </submittedName>
</protein>
<evidence type="ECO:0000313" key="2">
    <source>
        <dbReference type="Proteomes" id="UP000593890"/>
    </source>
</evidence>
<organism evidence="1 2">
    <name type="scientific">Solibaculum mannosilyticum</name>
    <dbReference type="NCBI Taxonomy" id="2780922"/>
    <lineage>
        <taxon>Bacteria</taxon>
        <taxon>Bacillati</taxon>
        <taxon>Bacillota</taxon>
        <taxon>Clostridia</taxon>
        <taxon>Eubacteriales</taxon>
        <taxon>Oscillospiraceae</taxon>
        <taxon>Solibaculum</taxon>
    </lineage>
</organism>
<evidence type="ECO:0000313" key="1">
    <source>
        <dbReference type="EMBL" id="BCI59891.1"/>
    </source>
</evidence>
<sequence length="131" mass="15298">MLSLFRQRRKLIQGLGDQIQLLTIYRPGRSQWGEPIDPPEPHCQALGYHFYKYERVSVTMKKQGRYAKEKTERYLVMATDEQMAQHEGESYFLPDIKAGDYFDQDGNRYFVRGVQNDAKAYLTLVVEVIGT</sequence>
<accession>A0A7I8CZG7</accession>
<keyword evidence="2" id="KW-1185">Reference proteome</keyword>
<proteinExistence type="predicted"/>
<name>A0A7I8CZG7_9FIRM</name>
<gene>
    <name evidence="1" type="ORF">C12CBH8_05300</name>
</gene>
<dbReference type="EMBL" id="AP023321">
    <property type="protein sequence ID" value="BCI59891.1"/>
    <property type="molecule type" value="Genomic_DNA"/>
</dbReference>
<dbReference type="Proteomes" id="UP000593890">
    <property type="component" value="Chromosome"/>
</dbReference>
<dbReference type="RefSeq" id="WP_090265903.1">
    <property type="nucleotide sequence ID" value="NZ_AP023321.1"/>
</dbReference>